<protein>
    <submittedName>
        <fullName evidence="1">Phytanoyl-CoA dioxygenase</fullName>
    </submittedName>
</protein>
<keyword evidence="1" id="KW-0223">Dioxygenase</keyword>
<dbReference type="Gene3D" id="2.60.120.620">
    <property type="entry name" value="q2cbj1_9rhob like domain"/>
    <property type="match status" value="1"/>
</dbReference>
<dbReference type="Pfam" id="PF05721">
    <property type="entry name" value="PhyH"/>
    <property type="match status" value="1"/>
</dbReference>
<dbReference type="STRING" id="1219058.AOA14_08620"/>
<organism evidence="1 2">
    <name type="scientific">Sphingopyxis terrae subsp. terrae NBRC 15098</name>
    <dbReference type="NCBI Taxonomy" id="1219058"/>
    <lineage>
        <taxon>Bacteria</taxon>
        <taxon>Pseudomonadati</taxon>
        <taxon>Pseudomonadota</taxon>
        <taxon>Alphaproteobacteria</taxon>
        <taxon>Sphingomonadales</taxon>
        <taxon>Sphingomonadaceae</taxon>
        <taxon>Sphingopyxis</taxon>
    </lineage>
</organism>
<name>A0A142VY63_9SPHN</name>
<keyword evidence="1" id="KW-0560">Oxidoreductase</keyword>
<dbReference type="Proteomes" id="UP000076234">
    <property type="component" value="Chromosome"/>
</dbReference>
<dbReference type="InterPro" id="IPR008775">
    <property type="entry name" value="Phytyl_CoA_dOase-like"/>
</dbReference>
<dbReference type="SUPFAM" id="SSF51197">
    <property type="entry name" value="Clavaminate synthase-like"/>
    <property type="match status" value="1"/>
</dbReference>
<dbReference type="EMBL" id="CP013342">
    <property type="protein sequence ID" value="AMU94662.1"/>
    <property type="molecule type" value="Genomic_DNA"/>
</dbReference>
<dbReference type="AlphaFoldDB" id="A0A142VY63"/>
<reference evidence="1 2" key="2">
    <citation type="journal article" date="2016" name="Genome Announc.">
        <title>Complete Genome Sequence of Sphingopyxis terrae Strain 203-1 (NBRC 111660), a Polyethylene Glycol Degrader.</title>
        <authorList>
            <person name="Ohtsubo Y."/>
            <person name="Nonoyama S."/>
            <person name="Nagata Y."/>
            <person name="Numata M."/>
            <person name="Tsuchikane K."/>
            <person name="Hosoyama A."/>
            <person name="Yamazoe A."/>
            <person name="Tsuda M."/>
            <person name="Fujita N."/>
            <person name="Kawai F."/>
        </authorList>
    </citation>
    <scope>NUCLEOTIDE SEQUENCE [LARGE SCALE GENOMIC DNA]</scope>
    <source>
        <strain evidence="1 2">203-1</strain>
    </source>
</reference>
<proteinExistence type="predicted"/>
<reference evidence="2" key="1">
    <citation type="submission" date="2015-11" db="EMBL/GenBank/DDBJ databases">
        <title>Complete genome sequence of a polyethylene glycol-degrading strain Sphingopyxis terrae strain 203-1 (NBRC 15098).</title>
        <authorList>
            <person name="Yoshiyuki O."/>
            <person name="Shouta N."/>
            <person name="Nagata Y."/>
            <person name="Numata M."/>
            <person name="Tsuchikane K."/>
            <person name="Hosoyama A."/>
            <person name="Yamazoe A."/>
            <person name="Tsuda M."/>
            <person name="Fujita N."/>
            <person name="Kawai F."/>
        </authorList>
    </citation>
    <scope>NUCLEOTIDE SEQUENCE [LARGE SCALE GENOMIC DNA]</scope>
    <source>
        <strain evidence="2">203-1</strain>
    </source>
</reference>
<sequence length="291" mass="31531">MRRAINHAALGRLVSELRRDGYCILHGAAPAPVHALAKDLEPVFAETPFCQGDFYGRRTKRFGSLLRRSRHMADLVLDPLVLPAVEAILGTGCERIQLNLTQAIEIHPGEVRQFPHRDQDMWRGADGSQEYLVNVLWPLTPFTRDNGATEIYPGSHGVSGMAKEDTGPPIYAECEPGAAICFLGSTAHGAGANISENVRRGVLVSYSLGWLKPYENLWLAYPPHVARDFPPGLAALAGYAQHRPNLGNYEGQCPSILLQGDPPGPVGAVDALRPDQADAVADFAAGQRNAQ</sequence>
<dbReference type="RefSeq" id="WP_062901482.1">
    <property type="nucleotide sequence ID" value="NZ_CP013342.1"/>
</dbReference>
<evidence type="ECO:0000313" key="2">
    <source>
        <dbReference type="Proteomes" id="UP000076234"/>
    </source>
</evidence>
<dbReference type="KEGG" id="ster:AOA14_08620"/>
<dbReference type="GO" id="GO:0016706">
    <property type="term" value="F:2-oxoglutarate-dependent dioxygenase activity"/>
    <property type="evidence" value="ECO:0007669"/>
    <property type="project" value="UniProtKB-ARBA"/>
</dbReference>
<accession>A0A142VY63</accession>
<evidence type="ECO:0000313" key="1">
    <source>
        <dbReference type="EMBL" id="AMU94662.1"/>
    </source>
</evidence>
<gene>
    <name evidence="1" type="ORF">AOA14_08620</name>
</gene>